<feature type="domain" description="CBS" evidence="3">
    <location>
        <begin position="76"/>
        <end position="131"/>
    </location>
</feature>
<dbReference type="PROSITE" id="PS51371">
    <property type="entry name" value="CBS"/>
    <property type="match status" value="2"/>
</dbReference>
<organism evidence="4 5">
    <name type="scientific">Danxiaibacter flavus</name>
    <dbReference type="NCBI Taxonomy" id="3049108"/>
    <lineage>
        <taxon>Bacteria</taxon>
        <taxon>Pseudomonadati</taxon>
        <taxon>Bacteroidota</taxon>
        <taxon>Chitinophagia</taxon>
        <taxon>Chitinophagales</taxon>
        <taxon>Chitinophagaceae</taxon>
        <taxon>Danxiaibacter</taxon>
    </lineage>
</organism>
<proteinExistence type="predicted"/>
<evidence type="ECO:0000259" key="3">
    <source>
        <dbReference type="PROSITE" id="PS51371"/>
    </source>
</evidence>
<dbReference type="Pfam" id="PF00571">
    <property type="entry name" value="CBS"/>
    <property type="match status" value="2"/>
</dbReference>
<dbReference type="PANTHER" id="PTHR43080:SF2">
    <property type="entry name" value="CBS DOMAIN-CONTAINING PROTEIN"/>
    <property type="match status" value="1"/>
</dbReference>
<dbReference type="CDD" id="cd04623">
    <property type="entry name" value="CBS_pair_bac_euk"/>
    <property type="match status" value="1"/>
</dbReference>
<reference evidence="4 5" key="1">
    <citation type="submission" date="2023-07" db="EMBL/GenBank/DDBJ databases">
        <authorList>
            <person name="Lian W.-H."/>
        </authorList>
    </citation>
    <scope>NUCLEOTIDE SEQUENCE [LARGE SCALE GENOMIC DNA]</scope>
    <source>
        <strain evidence="4 5">SYSU DXS3180</strain>
    </source>
</reference>
<evidence type="ECO:0000256" key="1">
    <source>
        <dbReference type="ARBA" id="ARBA00023122"/>
    </source>
</evidence>
<dbReference type="Gene3D" id="3.10.580.10">
    <property type="entry name" value="CBS-domain"/>
    <property type="match status" value="1"/>
</dbReference>
<dbReference type="SUPFAM" id="SSF54631">
    <property type="entry name" value="CBS-domain pair"/>
    <property type="match status" value="1"/>
</dbReference>
<dbReference type="InterPro" id="IPR046342">
    <property type="entry name" value="CBS_dom_sf"/>
</dbReference>
<sequence length="142" mass="15873">MRNVSHMLARKGSNVTTVLPSTTVLDALKMMADQNIGSVVVMEDDIFLGIMTERDYSRKVILKGKSSTDTTVAEIMSSEFPSIKKNDSIEYCMELLSAQNLRYLPVMENGRLAGIISINDVVKETIMEHEVTISHLQTYIQS</sequence>
<comment type="caution">
    <text evidence="4">The sequence shown here is derived from an EMBL/GenBank/DDBJ whole genome shotgun (WGS) entry which is preliminary data.</text>
</comment>
<dbReference type="InterPro" id="IPR051257">
    <property type="entry name" value="Diverse_CBS-Domain"/>
</dbReference>
<gene>
    <name evidence="4" type="ORF">QTN47_01870</name>
</gene>
<dbReference type="EMBL" id="JAULBC010000001">
    <property type="protein sequence ID" value="MEX6686220.1"/>
    <property type="molecule type" value="Genomic_DNA"/>
</dbReference>
<feature type="domain" description="CBS" evidence="3">
    <location>
        <begin position="9"/>
        <end position="67"/>
    </location>
</feature>
<dbReference type="SMART" id="SM00116">
    <property type="entry name" value="CBS"/>
    <property type="match status" value="2"/>
</dbReference>
<evidence type="ECO:0000313" key="5">
    <source>
        <dbReference type="Proteomes" id="UP001560573"/>
    </source>
</evidence>
<dbReference type="PANTHER" id="PTHR43080">
    <property type="entry name" value="CBS DOMAIN-CONTAINING PROTEIN CBSX3, MITOCHONDRIAL"/>
    <property type="match status" value="1"/>
</dbReference>
<protein>
    <submittedName>
        <fullName evidence="4">CBS domain-containing protein</fullName>
    </submittedName>
</protein>
<dbReference type="InterPro" id="IPR044725">
    <property type="entry name" value="CBSX3_CBS_dom"/>
</dbReference>
<evidence type="ECO:0000256" key="2">
    <source>
        <dbReference type="PROSITE-ProRule" id="PRU00703"/>
    </source>
</evidence>
<accession>A0ABV3Z9R6</accession>
<keyword evidence="5" id="KW-1185">Reference proteome</keyword>
<dbReference type="RefSeq" id="WP_369327611.1">
    <property type="nucleotide sequence ID" value="NZ_JAULBC010000001.1"/>
</dbReference>
<evidence type="ECO:0000313" key="4">
    <source>
        <dbReference type="EMBL" id="MEX6686220.1"/>
    </source>
</evidence>
<name>A0ABV3Z9R6_9BACT</name>
<dbReference type="Proteomes" id="UP001560573">
    <property type="component" value="Unassembled WGS sequence"/>
</dbReference>
<dbReference type="InterPro" id="IPR000644">
    <property type="entry name" value="CBS_dom"/>
</dbReference>
<keyword evidence="1 2" id="KW-0129">CBS domain</keyword>